<evidence type="ECO:0000313" key="2">
    <source>
        <dbReference type="EMBL" id="EOO70267.1"/>
    </source>
</evidence>
<dbReference type="PANTHER" id="PTHR43330:SF13">
    <property type="entry name" value="METHIONINE AMINOPEPTIDASE 2"/>
    <property type="match status" value="1"/>
</dbReference>
<protein>
    <recommendedName>
        <fullName evidence="1">Peptidase M24 domain-containing protein</fullName>
    </recommendedName>
</protein>
<dbReference type="PANTHER" id="PTHR43330">
    <property type="entry name" value="METHIONINE AMINOPEPTIDASE"/>
    <property type="match status" value="1"/>
</dbReference>
<proteinExistence type="predicted"/>
<dbReference type="EMBL" id="AHES01000055">
    <property type="protein sequence ID" value="EOO70267.1"/>
    <property type="molecule type" value="Genomic_DNA"/>
</dbReference>
<dbReference type="Gene3D" id="3.90.230.10">
    <property type="entry name" value="Creatinase/methionine aminopeptidase superfamily"/>
    <property type="match status" value="2"/>
</dbReference>
<gene>
    <name evidence="2" type="ORF">IIC_04709</name>
</gene>
<sequence length="174" mass="19114">MVAKTEEDFNGLKVIGEICGAIRDELVHSTKPGITTKELDEIAREIFEKAGAQSAPKSEYDFPGYTCICINEEVAHGIPGRRIIQEGDIVNIDVSGSKKSALGKAAHNVAKQHGLTVIKNLTGHGVGRSIHEEPKHIFNYFSHCDDEILKDGMVITFEPMISTFEEEVFQSEDG</sequence>
<evidence type="ECO:0000313" key="3">
    <source>
        <dbReference type="Proteomes" id="UP000014040"/>
    </source>
</evidence>
<accession>R8HBQ0</accession>
<dbReference type="SUPFAM" id="SSF55920">
    <property type="entry name" value="Creatinase/aminopeptidase"/>
    <property type="match status" value="1"/>
</dbReference>
<dbReference type="GO" id="GO:0070006">
    <property type="term" value="F:metalloaminopeptidase activity"/>
    <property type="evidence" value="ECO:0007669"/>
    <property type="project" value="TreeGrafter"/>
</dbReference>
<comment type="caution">
    <text evidence="2">The sequence shown here is derived from an EMBL/GenBank/DDBJ whole genome shotgun (WGS) entry which is preliminary data.</text>
</comment>
<organism evidence="2 3">
    <name type="scientific">Bacillus cereus VD021</name>
    <dbReference type="NCBI Taxonomy" id="1053224"/>
    <lineage>
        <taxon>Bacteria</taxon>
        <taxon>Bacillati</taxon>
        <taxon>Bacillota</taxon>
        <taxon>Bacilli</taxon>
        <taxon>Bacillales</taxon>
        <taxon>Bacillaceae</taxon>
        <taxon>Bacillus</taxon>
        <taxon>Bacillus cereus group</taxon>
    </lineage>
</organism>
<evidence type="ECO:0000259" key="1">
    <source>
        <dbReference type="Pfam" id="PF00557"/>
    </source>
</evidence>
<dbReference type="Pfam" id="PF00557">
    <property type="entry name" value="Peptidase_M24"/>
    <property type="match status" value="2"/>
</dbReference>
<dbReference type="InterPro" id="IPR001714">
    <property type="entry name" value="Pept_M24_MAP"/>
</dbReference>
<feature type="domain" description="Peptidase M24" evidence="1">
    <location>
        <begin position="98"/>
        <end position="167"/>
    </location>
</feature>
<reference evidence="2 3" key="1">
    <citation type="submission" date="2012-12" db="EMBL/GenBank/DDBJ databases">
        <title>The Genome Sequence of Bacillus cereus VD021.</title>
        <authorList>
            <consortium name="The Broad Institute Genome Sequencing Platform"/>
            <consortium name="The Broad Institute Genome Sequencing Center for Infectious Disease"/>
            <person name="Feldgarden M."/>
            <person name="Van der Auwera G.A."/>
            <person name="Mahillon J."/>
            <person name="Duprez V."/>
            <person name="Timmery S."/>
            <person name="Mattelet C."/>
            <person name="Dierick K."/>
            <person name="Sun M."/>
            <person name="Yu Z."/>
            <person name="Zhu L."/>
            <person name="Hu X."/>
            <person name="Shank E.B."/>
            <person name="Swiecicka I."/>
            <person name="Hansen B.M."/>
            <person name="Andrup L."/>
            <person name="Walker B."/>
            <person name="Young S.K."/>
            <person name="Zeng Q."/>
            <person name="Gargeya S."/>
            <person name="Fitzgerald M."/>
            <person name="Haas B."/>
            <person name="Abouelleil A."/>
            <person name="Alvarado L."/>
            <person name="Arachchi H.M."/>
            <person name="Berlin A.M."/>
            <person name="Chapman S.B."/>
            <person name="Dewar J."/>
            <person name="Goldberg J."/>
            <person name="Griggs A."/>
            <person name="Gujja S."/>
            <person name="Hansen M."/>
            <person name="Howarth C."/>
            <person name="Imamovic A."/>
            <person name="Larimer J."/>
            <person name="McCowan C."/>
            <person name="Murphy C."/>
            <person name="Neiman D."/>
            <person name="Pearson M."/>
            <person name="Priest M."/>
            <person name="Roberts A."/>
            <person name="Saif S."/>
            <person name="Shea T."/>
            <person name="Sisk P."/>
            <person name="Sykes S."/>
            <person name="Wortman J."/>
            <person name="Nusbaum C."/>
            <person name="Birren B."/>
        </authorList>
    </citation>
    <scope>NUCLEOTIDE SEQUENCE [LARGE SCALE GENOMIC DNA]</scope>
    <source>
        <strain evidence="2 3">VD021</strain>
    </source>
</reference>
<dbReference type="HOGENOM" id="CLU_015857_0_2_9"/>
<feature type="domain" description="Peptidase M24" evidence="1">
    <location>
        <begin position="12"/>
        <end position="97"/>
    </location>
</feature>
<dbReference type="InterPro" id="IPR036005">
    <property type="entry name" value="Creatinase/aminopeptidase-like"/>
</dbReference>
<dbReference type="InterPro" id="IPR000994">
    <property type="entry name" value="Pept_M24"/>
</dbReference>
<dbReference type="AlphaFoldDB" id="R8HBQ0"/>
<dbReference type="PATRIC" id="fig|1053224.3.peg.4755"/>
<dbReference type="PRINTS" id="PR00599">
    <property type="entry name" value="MAPEPTIDASE"/>
</dbReference>
<name>R8HBQ0_BACCE</name>
<dbReference type="Proteomes" id="UP000014040">
    <property type="component" value="Unassembled WGS sequence"/>
</dbReference>